<protein>
    <recommendedName>
        <fullName evidence="1">DUF7330 domain-containing protein</fullName>
    </recommendedName>
</protein>
<sequence>MMRGFHAYTLDTDLIIGDIGSKIRFWNVILNGNKSIDAKSLSMDWGFITSVGGTIRGAFNVSTSLTLTTSDGPIIADLTLNNTRGGILSVVAATTNSSIEITASLFSDLPPQPPRFNISATTTNSPIDINLLTAPRDAPLQVEVITTNGPANAYVHPSFQGKFQLSTEDLEPELHENRGVVVDPSGEARVR</sequence>
<dbReference type="AlphaFoldDB" id="A0A9P6CTT9"/>
<proteinExistence type="predicted"/>
<dbReference type="EMBL" id="MU155600">
    <property type="protein sequence ID" value="KAF9471938.1"/>
    <property type="molecule type" value="Genomic_DNA"/>
</dbReference>
<gene>
    <name evidence="2" type="ORF">BDN70DRAFT_519738</name>
</gene>
<dbReference type="Proteomes" id="UP000807469">
    <property type="component" value="Unassembled WGS sequence"/>
</dbReference>
<name>A0A9P6CTT9_9AGAR</name>
<evidence type="ECO:0000313" key="3">
    <source>
        <dbReference type="Proteomes" id="UP000807469"/>
    </source>
</evidence>
<keyword evidence="3" id="KW-1185">Reference proteome</keyword>
<dbReference type="OrthoDB" id="5570013at2759"/>
<organism evidence="2 3">
    <name type="scientific">Pholiota conissans</name>
    <dbReference type="NCBI Taxonomy" id="109636"/>
    <lineage>
        <taxon>Eukaryota</taxon>
        <taxon>Fungi</taxon>
        <taxon>Dikarya</taxon>
        <taxon>Basidiomycota</taxon>
        <taxon>Agaricomycotina</taxon>
        <taxon>Agaricomycetes</taxon>
        <taxon>Agaricomycetidae</taxon>
        <taxon>Agaricales</taxon>
        <taxon>Agaricineae</taxon>
        <taxon>Strophariaceae</taxon>
        <taxon>Pholiota</taxon>
    </lineage>
</organism>
<dbReference type="InterPro" id="IPR055754">
    <property type="entry name" value="DUF7330"/>
</dbReference>
<feature type="domain" description="DUF7330" evidence="1">
    <location>
        <begin position="50"/>
        <end position="170"/>
    </location>
</feature>
<dbReference type="Pfam" id="PF24016">
    <property type="entry name" value="DUF7330"/>
    <property type="match status" value="1"/>
</dbReference>
<evidence type="ECO:0000313" key="2">
    <source>
        <dbReference type="EMBL" id="KAF9471938.1"/>
    </source>
</evidence>
<reference evidence="2" key="1">
    <citation type="submission" date="2020-11" db="EMBL/GenBank/DDBJ databases">
        <authorList>
            <consortium name="DOE Joint Genome Institute"/>
            <person name="Ahrendt S."/>
            <person name="Riley R."/>
            <person name="Andreopoulos W."/>
            <person name="Labutti K."/>
            <person name="Pangilinan J."/>
            <person name="Ruiz-Duenas F.J."/>
            <person name="Barrasa J.M."/>
            <person name="Sanchez-Garcia M."/>
            <person name="Camarero S."/>
            <person name="Miyauchi S."/>
            <person name="Serrano A."/>
            <person name="Linde D."/>
            <person name="Babiker R."/>
            <person name="Drula E."/>
            <person name="Ayuso-Fernandez I."/>
            <person name="Pacheco R."/>
            <person name="Padilla G."/>
            <person name="Ferreira P."/>
            <person name="Barriuso J."/>
            <person name="Kellner H."/>
            <person name="Castanera R."/>
            <person name="Alfaro M."/>
            <person name="Ramirez L."/>
            <person name="Pisabarro A.G."/>
            <person name="Kuo A."/>
            <person name="Tritt A."/>
            <person name="Lipzen A."/>
            <person name="He G."/>
            <person name="Yan M."/>
            <person name="Ng V."/>
            <person name="Cullen D."/>
            <person name="Martin F."/>
            <person name="Rosso M.-N."/>
            <person name="Henrissat B."/>
            <person name="Hibbett D."/>
            <person name="Martinez A.T."/>
            <person name="Grigoriev I.V."/>
        </authorList>
    </citation>
    <scope>NUCLEOTIDE SEQUENCE</scope>
    <source>
        <strain evidence="2">CIRM-BRFM 674</strain>
    </source>
</reference>
<comment type="caution">
    <text evidence="2">The sequence shown here is derived from an EMBL/GenBank/DDBJ whole genome shotgun (WGS) entry which is preliminary data.</text>
</comment>
<evidence type="ECO:0000259" key="1">
    <source>
        <dbReference type="Pfam" id="PF24016"/>
    </source>
</evidence>
<accession>A0A9P6CTT9</accession>